<comment type="similarity">
    <text evidence="6">Belongs to the insect chemoreceptor superfamily. Gustatory receptor (GR) family.</text>
</comment>
<evidence type="ECO:0000256" key="5">
    <source>
        <dbReference type="ARBA" id="ARBA00023136"/>
    </source>
</evidence>
<evidence type="ECO:0000256" key="6">
    <source>
        <dbReference type="RuleBase" id="RU363108"/>
    </source>
</evidence>
<keyword evidence="6 8" id="KW-0675">Receptor</keyword>
<proteinExistence type="inferred from homology"/>
<keyword evidence="3 6" id="KW-0812">Transmembrane</keyword>
<feature type="transmembrane region" description="Helical" evidence="6">
    <location>
        <begin position="21"/>
        <end position="42"/>
    </location>
</feature>
<keyword evidence="6" id="KW-0807">Transducer</keyword>
<name>A0AB39ZEV6_DROSZ</name>
<dbReference type="GeneID" id="108012988"/>
<evidence type="ECO:0000256" key="1">
    <source>
        <dbReference type="ARBA" id="ARBA00004651"/>
    </source>
</evidence>
<comment type="subcellular location">
    <subcellularLocation>
        <location evidence="1 6">Cell membrane</location>
        <topology evidence="1 6">Multi-pass membrane protein</topology>
    </subcellularLocation>
</comment>
<evidence type="ECO:0000256" key="2">
    <source>
        <dbReference type="ARBA" id="ARBA00022475"/>
    </source>
</evidence>
<feature type="transmembrane region" description="Helical" evidence="6">
    <location>
        <begin position="62"/>
        <end position="82"/>
    </location>
</feature>
<dbReference type="GO" id="GO:0033041">
    <property type="term" value="F:sweet taste receptor activity"/>
    <property type="evidence" value="ECO:0007669"/>
    <property type="project" value="TreeGrafter"/>
</dbReference>
<comment type="caution">
    <text evidence="6">Lacks conserved residue(s) required for the propagation of feature annotation.</text>
</comment>
<dbReference type="Pfam" id="PF08395">
    <property type="entry name" value="7tm_7"/>
    <property type="match status" value="1"/>
</dbReference>
<evidence type="ECO:0000256" key="3">
    <source>
        <dbReference type="ARBA" id="ARBA00022692"/>
    </source>
</evidence>
<protein>
    <recommendedName>
        <fullName evidence="6">Gustatory receptor</fullName>
    </recommendedName>
</protein>
<dbReference type="GO" id="GO:0030424">
    <property type="term" value="C:axon"/>
    <property type="evidence" value="ECO:0007669"/>
    <property type="project" value="TreeGrafter"/>
</dbReference>
<dbReference type="AlphaFoldDB" id="A0AB39ZEV6"/>
<dbReference type="GO" id="GO:0007165">
    <property type="term" value="P:signal transduction"/>
    <property type="evidence" value="ECO:0007669"/>
    <property type="project" value="UniProtKB-KW"/>
</dbReference>
<sequence length="292" mass="34197">MDLTRMVIQVFHARPQVKRMSRWGILVKFISGSVTDLLQMAVLLDAMDRVGSQFYLGMGLQYWTSAILNLAISQHYLIMLFIRTQYQLLNTELRKVIEESNELSWNPPRQGTFMTRCCNLADQLEDLAKLQSQLQLIMKQLEEVFGVQGALVYGGYYLSSVSYIYLIYSILKYGYENMNMTLTSVILSLVWCFFYYLDGMLNMSVMLYVQDDHEEMLRLLEERTLFAPGLDVRLEEAFEKLQLQLIRNPFKIDVMKLYDVNRGTTMAMFANLLSHSIFLIQYDMENFEKEII</sequence>
<dbReference type="GO" id="GO:0043025">
    <property type="term" value="C:neuronal cell body"/>
    <property type="evidence" value="ECO:0007669"/>
    <property type="project" value="TreeGrafter"/>
</dbReference>
<feature type="transmembrane region" description="Helical" evidence="6">
    <location>
        <begin position="180"/>
        <end position="197"/>
    </location>
</feature>
<keyword evidence="7" id="KW-1185">Reference proteome</keyword>
<dbReference type="GO" id="GO:0005886">
    <property type="term" value="C:plasma membrane"/>
    <property type="evidence" value="ECO:0007669"/>
    <property type="project" value="UniProtKB-SubCell"/>
</dbReference>
<accession>A0AB39ZEV6</accession>
<comment type="function">
    <text evidence="6">Gustatory receptor which mediates acceptance or avoidance behavior, depending on its substrates.</text>
</comment>
<evidence type="ECO:0000256" key="4">
    <source>
        <dbReference type="ARBA" id="ARBA00022989"/>
    </source>
</evidence>
<dbReference type="GO" id="GO:0030425">
    <property type="term" value="C:dendrite"/>
    <property type="evidence" value="ECO:0007669"/>
    <property type="project" value="TreeGrafter"/>
</dbReference>
<evidence type="ECO:0000313" key="8">
    <source>
        <dbReference type="RefSeq" id="XP_016934089.3"/>
    </source>
</evidence>
<keyword evidence="4 6" id="KW-1133">Transmembrane helix</keyword>
<evidence type="ECO:0000313" key="7">
    <source>
        <dbReference type="Proteomes" id="UP001652628"/>
    </source>
</evidence>
<dbReference type="InterPro" id="IPR013604">
    <property type="entry name" value="7TM_chemorcpt"/>
</dbReference>
<keyword evidence="2 6" id="KW-1003">Cell membrane</keyword>
<dbReference type="RefSeq" id="XP_016934089.3">
    <property type="nucleotide sequence ID" value="XM_017078600.4"/>
</dbReference>
<dbReference type="Proteomes" id="UP001652628">
    <property type="component" value="Chromosome 2L"/>
</dbReference>
<keyword evidence="5 6" id="KW-0472">Membrane</keyword>
<reference evidence="8" key="1">
    <citation type="submission" date="2025-08" db="UniProtKB">
        <authorList>
            <consortium name="RefSeq"/>
        </authorList>
    </citation>
    <scope>IDENTIFICATION</scope>
</reference>
<gene>
    <name evidence="8" type="primary">LOC108012988</name>
</gene>
<organism evidence="7 8">
    <name type="scientific">Drosophila suzukii</name>
    <name type="common">Spotted-wing drosophila fruit fly</name>
    <dbReference type="NCBI Taxonomy" id="28584"/>
    <lineage>
        <taxon>Eukaryota</taxon>
        <taxon>Metazoa</taxon>
        <taxon>Ecdysozoa</taxon>
        <taxon>Arthropoda</taxon>
        <taxon>Hexapoda</taxon>
        <taxon>Insecta</taxon>
        <taxon>Pterygota</taxon>
        <taxon>Neoptera</taxon>
        <taxon>Endopterygota</taxon>
        <taxon>Diptera</taxon>
        <taxon>Brachycera</taxon>
        <taxon>Muscomorpha</taxon>
        <taxon>Ephydroidea</taxon>
        <taxon>Drosophilidae</taxon>
        <taxon>Drosophila</taxon>
        <taxon>Sophophora</taxon>
    </lineage>
</organism>
<feature type="transmembrane region" description="Helical" evidence="6">
    <location>
        <begin position="144"/>
        <end position="168"/>
    </location>
</feature>